<gene>
    <name evidence="9 10" type="primary">ybeY</name>
    <name evidence="10" type="ORF">HXX08_06925</name>
    <name evidence="11" type="ORF">OZ401_000733</name>
</gene>
<keyword evidence="13" id="KW-1185">Reference proteome</keyword>
<dbReference type="GO" id="GO:0008270">
    <property type="term" value="F:zinc ion binding"/>
    <property type="evidence" value="ECO:0007669"/>
    <property type="project" value="UniProtKB-UniRule"/>
</dbReference>
<evidence type="ECO:0000256" key="3">
    <source>
        <dbReference type="ARBA" id="ARBA00022552"/>
    </source>
</evidence>
<evidence type="ECO:0000256" key="2">
    <source>
        <dbReference type="ARBA" id="ARBA00022517"/>
    </source>
</evidence>
<dbReference type="Proteomes" id="UP001431572">
    <property type="component" value="Chromosome 1"/>
</dbReference>
<keyword evidence="7 9" id="KW-0378">Hydrolase</keyword>
<reference evidence="11" key="2">
    <citation type="journal article" date="2024" name="Nature">
        <title>Anoxygenic phototroph of the Chloroflexota uses a type I reaction centre.</title>
        <authorList>
            <person name="Tsuji J.M."/>
            <person name="Shaw N.A."/>
            <person name="Nagashima S."/>
            <person name="Venkiteswaran J.J."/>
            <person name="Schiff S.L."/>
            <person name="Watanabe T."/>
            <person name="Fukui M."/>
            <person name="Hanada S."/>
            <person name="Tank M."/>
            <person name="Neufeld J.D."/>
        </authorList>
    </citation>
    <scope>NUCLEOTIDE SEQUENCE</scope>
    <source>
        <strain evidence="11">L227-S17</strain>
    </source>
</reference>
<evidence type="ECO:0000256" key="6">
    <source>
        <dbReference type="ARBA" id="ARBA00022759"/>
    </source>
</evidence>
<dbReference type="SUPFAM" id="SSF55486">
    <property type="entry name" value="Metalloproteases ('zincins'), catalytic domain"/>
    <property type="match status" value="1"/>
</dbReference>
<evidence type="ECO:0000256" key="8">
    <source>
        <dbReference type="ARBA" id="ARBA00022833"/>
    </source>
</evidence>
<keyword evidence="5 9" id="KW-0479">Metal-binding</keyword>
<dbReference type="GO" id="GO:0006364">
    <property type="term" value="P:rRNA processing"/>
    <property type="evidence" value="ECO:0007669"/>
    <property type="project" value="UniProtKB-UniRule"/>
</dbReference>
<protein>
    <recommendedName>
        <fullName evidence="9">Endoribonuclease YbeY</fullName>
        <ecNumber evidence="9">3.1.-.-</ecNumber>
    </recommendedName>
</protein>
<dbReference type="GO" id="GO:0004222">
    <property type="term" value="F:metalloendopeptidase activity"/>
    <property type="evidence" value="ECO:0007669"/>
    <property type="project" value="InterPro"/>
</dbReference>
<feature type="binding site" evidence="9">
    <location>
        <position position="130"/>
    </location>
    <ligand>
        <name>Zn(2+)</name>
        <dbReference type="ChEBI" id="CHEBI:29105"/>
        <note>catalytic</note>
    </ligand>
</feature>
<sequence>MISLSKNFLIHCDIAEQYETQLNHTEIISAATVALYAEGLENQSIELSVAVSDDAEVRELNNSYRNVDNTTDVLSFAAEESQEDSNFALPPEAQEARYLGDIIISYPQAERQAPDFGNSTTREVQELVIHGIFHLLGYDHEKDADREVMRAKEEAAATILDGK</sequence>
<feature type="binding site" evidence="9">
    <location>
        <position position="134"/>
    </location>
    <ligand>
        <name>Zn(2+)</name>
        <dbReference type="ChEBI" id="CHEBI:29105"/>
        <note>catalytic</note>
    </ligand>
</feature>
<accession>A0A8T7LUA0</accession>
<dbReference type="InterPro" id="IPR023091">
    <property type="entry name" value="MetalPrtase_cat_dom_sf_prd"/>
</dbReference>
<proteinExistence type="inferred from homology"/>
<keyword evidence="2 9" id="KW-0690">Ribosome biogenesis</keyword>
<organism evidence="10 12">
    <name type="scientific">Candidatus Chlorohelix allophototropha</name>
    <dbReference type="NCBI Taxonomy" id="3003348"/>
    <lineage>
        <taxon>Bacteria</taxon>
        <taxon>Bacillati</taxon>
        <taxon>Chloroflexota</taxon>
        <taxon>Chloroflexia</taxon>
        <taxon>Candidatus Chloroheliales</taxon>
        <taxon>Candidatus Chloroheliaceae</taxon>
        <taxon>Candidatus Chlorohelix</taxon>
    </lineage>
</organism>
<dbReference type="GO" id="GO:0004521">
    <property type="term" value="F:RNA endonuclease activity"/>
    <property type="evidence" value="ECO:0007669"/>
    <property type="project" value="UniProtKB-UniRule"/>
</dbReference>
<dbReference type="HAMAP" id="MF_00009">
    <property type="entry name" value="Endoribonucl_YbeY"/>
    <property type="match status" value="1"/>
</dbReference>
<dbReference type="PANTHER" id="PTHR46986:SF1">
    <property type="entry name" value="ENDORIBONUCLEASE YBEY, CHLOROPLASTIC"/>
    <property type="match status" value="1"/>
</dbReference>
<evidence type="ECO:0000313" key="11">
    <source>
        <dbReference type="EMBL" id="WJW67467.1"/>
    </source>
</evidence>
<comment type="function">
    <text evidence="9">Single strand-specific metallo-endoribonuclease involved in late-stage 70S ribosome quality control and in maturation of the 3' terminus of the 16S rRNA.</text>
</comment>
<evidence type="ECO:0000256" key="4">
    <source>
        <dbReference type="ARBA" id="ARBA00022722"/>
    </source>
</evidence>
<dbReference type="AlphaFoldDB" id="A0A8T7LUA0"/>
<keyword evidence="8 9" id="KW-0862">Zinc</keyword>
<feature type="binding site" evidence="9">
    <location>
        <position position="140"/>
    </location>
    <ligand>
        <name>Zn(2+)</name>
        <dbReference type="ChEBI" id="CHEBI:29105"/>
        <note>catalytic</note>
    </ligand>
</feature>
<dbReference type="EC" id="3.1.-.-" evidence="9"/>
<evidence type="ECO:0000256" key="1">
    <source>
        <dbReference type="ARBA" id="ARBA00010875"/>
    </source>
</evidence>
<dbReference type="Gene3D" id="3.40.390.30">
    <property type="entry name" value="Metalloproteases ('zincins'), catalytic domain"/>
    <property type="match status" value="1"/>
</dbReference>
<evidence type="ECO:0000313" key="10">
    <source>
        <dbReference type="EMBL" id="NWJ45594.1"/>
    </source>
</evidence>
<evidence type="ECO:0000256" key="7">
    <source>
        <dbReference type="ARBA" id="ARBA00022801"/>
    </source>
</evidence>
<dbReference type="Proteomes" id="UP000521676">
    <property type="component" value="Unassembled WGS sequence"/>
</dbReference>
<evidence type="ECO:0000256" key="5">
    <source>
        <dbReference type="ARBA" id="ARBA00022723"/>
    </source>
</evidence>
<evidence type="ECO:0000313" key="13">
    <source>
        <dbReference type="Proteomes" id="UP001431572"/>
    </source>
</evidence>
<dbReference type="RefSeq" id="WP_341469360.1">
    <property type="nucleotide sequence ID" value="NZ_CP128399.1"/>
</dbReference>
<keyword evidence="6 9" id="KW-0255">Endonuclease</keyword>
<dbReference type="InterPro" id="IPR002036">
    <property type="entry name" value="YbeY"/>
</dbReference>
<dbReference type="Pfam" id="PF02130">
    <property type="entry name" value="YbeY"/>
    <property type="match status" value="1"/>
</dbReference>
<keyword evidence="9" id="KW-0963">Cytoplasm</keyword>
<dbReference type="PANTHER" id="PTHR46986">
    <property type="entry name" value="ENDORIBONUCLEASE YBEY, CHLOROPLASTIC"/>
    <property type="match status" value="1"/>
</dbReference>
<reference evidence="10 12" key="1">
    <citation type="submission" date="2020-06" db="EMBL/GenBank/DDBJ databases">
        <title>Anoxygenic phototrophic Chloroflexota member uses a Type I reaction center.</title>
        <authorList>
            <person name="Tsuji J.M."/>
            <person name="Shaw N.A."/>
            <person name="Nagashima S."/>
            <person name="Venkiteswaran J."/>
            <person name="Schiff S.L."/>
            <person name="Hanada S."/>
            <person name="Tank M."/>
            <person name="Neufeld J.D."/>
        </authorList>
    </citation>
    <scope>NUCLEOTIDE SEQUENCE [LARGE SCALE GENOMIC DNA]</scope>
    <source>
        <strain evidence="10">L227-S17</strain>
    </source>
</reference>
<dbReference type="EMBL" id="CP128399">
    <property type="protein sequence ID" value="WJW67467.1"/>
    <property type="molecule type" value="Genomic_DNA"/>
</dbReference>
<name>A0A8T7LUA0_9CHLR</name>
<comment type="cofactor">
    <cofactor evidence="9">
        <name>Zn(2+)</name>
        <dbReference type="ChEBI" id="CHEBI:29105"/>
    </cofactor>
    <text evidence="9">Binds 1 zinc ion.</text>
</comment>
<keyword evidence="3 9" id="KW-0698">rRNA processing</keyword>
<evidence type="ECO:0000313" key="12">
    <source>
        <dbReference type="Proteomes" id="UP000521676"/>
    </source>
</evidence>
<dbReference type="GO" id="GO:0005737">
    <property type="term" value="C:cytoplasm"/>
    <property type="evidence" value="ECO:0007669"/>
    <property type="project" value="UniProtKB-SubCell"/>
</dbReference>
<dbReference type="EMBL" id="JACATZ010000001">
    <property type="protein sequence ID" value="NWJ45594.1"/>
    <property type="molecule type" value="Genomic_DNA"/>
</dbReference>
<comment type="subcellular location">
    <subcellularLocation>
        <location evidence="9">Cytoplasm</location>
    </subcellularLocation>
</comment>
<evidence type="ECO:0000256" key="9">
    <source>
        <dbReference type="HAMAP-Rule" id="MF_00009"/>
    </source>
</evidence>
<keyword evidence="4 9" id="KW-0540">Nuclease</keyword>
<dbReference type="NCBIfam" id="TIGR00043">
    <property type="entry name" value="rRNA maturation RNase YbeY"/>
    <property type="match status" value="1"/>
</dbReference>
<comment type="similarity">
    <text evidence="1 9">Belongs to the endoribonuclease YbeY family.</text>
</comment>